<sequence length="95" mass="9951">MVPTHDSTPPPPDIVSVKGTGSRSVREPDVALEAEASPTLPPTLGSATCPPPPLLQPALARCRRESALEAPAMPSNTSQPPIGACRILYVLEVQF</sequence>
<reference evidence="1" key="1">
    <citation type="submission" date="2021-05" db="EMBL/GenBank/DDBJ databases">
        <authorList>
            <person name="Pan Q."/>
            <person name="Jouanno E."/>
            <person name="Zahm M."/>
            <person name="Klopp C."/>
            <person name="Cabau C."/>
            <person name="Louis A."/>
            <person name="Berthelot C."/>
            <person name="Parey E."/>
            <person name="Roest Crollius H."/>
            <person name="Montfort J."/>
            <person name="Robinson-Rechavi M."/>
            <person name="Bouchez O."/>
            <person name="Lampietro C."/>
            <person name="Lopez Roques C."/>
            <person name="Donnadieu C."/>
            <person name="Postlethwait J."/>
            <person name="Bobe J."/>
            <person name="Dillon D."/>
            <person name="Chandos A."/>
            <person name="von Hippel F."/>
            <person name="Guiguen Y."/>
        </authorList>
    </citation>
    <scope>NUCLEOTIDE SEQUENCE</scope>
    <source>
        <strain evidence="1">YG-Jan2019</strain>
    </source>
</reference>
<keyword evidence="2" id="KW-1185">Reference proteome</keyword>
<proteinExistence type="predicted"/>
<evidence type="ECO:0000313" key="1">
    <source>
        <dbReference type="EMBL" id="KAJ7999860.1"/>
    </source>
</evidence>
<evidence type="ECO:0000313" key="2">
    <source>
        <dbReference type="Proteomes" id="UP001157502"/>
    </source>
</evidence>
<name>A0ACC2G8S2_DALPE</name>
<organism evidence="1 2">
    <name type="scientific">Dallia pectoralis</name>
    <name type="common">Alaska blackfish</name>
    <dbReference type="NCBI Taxonomy" id="75939"/>
    <lineage>
        <taxon>Eukaryota</taxon>
        <taxon>Metazoa</taxon>
        <taxon>Chordata</taxon>
        <taxon>Craniata</taxon>
        <taxon>Vertebrata</taxon>
        <taxon>Euteleostomi</taxon>
        <taxon>Actinopterygii</taxon>
        <taxon>Neopterygii</taxon>
        <taxon>Teleostei</taxon>
        <taxon>Protacanthopterygii</taxon>
        <taxon>Esociformes</taxon>
        <taxon>Umbridae</taxon>
        <taxon>Dallia</taxon>
    </lineage>
</organism>
<protein>
    <submittedName>
        <fullName evidence="1">Uncharacterized protein</fullName>
    </submittedName>
</protein>
<gene>
    <name evidence="1" type="ORF">DPEC_G00198780</name>
</gene>
<dbReference type="Proteomes" id="UP001157502">
    <property type="component" value="Chromosome 16"/>
</dbReference>
<dbReference type="EMBL" id="CM055743">
    <property type="protein sequence ID" value="KAJ7999860.1"/>
    <property type="molecule type" value="Genomic_DNA"/>
</dbReference>
<comment type="caution">
    <text evidence="1">The sequence shown here is derived from an EMBL/GenBank/DDBJ whole genome shotgun (WGS) entry which is preliminary data.</text>
</comment>
<accession>A0ACC2G8S2</accession>